<dbReference type="EMBL" id="CP011280">
    <property type="protein sequence ID" value="AKC95130.1"/>
    <property type="molecule type" value="Genomic_DNA"/>
</dbReference>
<accession>A0A0E3ZBF6</accession>
<dbReference type="InterPro" id="IPR011861">
    <property type="entry name" value="Transald_staph-type"/>
</dbReference>
<dbReference type="NCBIfam" id="TIGR02134">
    <property type="entry name" value="transald_staph"/>
    <property type="match status" value="1"/>
</dbReference>
<dbReference type="KEGG" id="sns:VC03_00805"/>
<dbReference type="Pfam" id="PF00923">
    <property type="entry name" value="TAL_FSA"/>
    <property type="match status" value="1"/>
</dbReference>
<dbReference type="InterPro" id="IPR001585">
    <property type="entry name" value="TAL/FSA"/>
</dbReference>
<sequence>MAIKIFADGANLEEMLKIYESGLVDGFTTNPSLMKKGGVKSYREFSKKVLENIKNVPVSFEVFTNSFETMYKEAKEIASWADNVYVKIPIMTTDRKSTKELIKKLSDEGVKVNVTAVFTLEQVREAVDAINEKSKGYVSVFAGRISDAGHDHMPIIEKARRICDEKKGSVELLWASTREVYNIFQAESLKVDIITCPNEIIYKYGKRGESLLDLSYDTVKTFAKDISNLGFSVFE</sequence>
<dbReference type="GO" id="GO:0004801">
    <property type="term" value="F:transaldolase activity"/>
    <property type="evidence" value="ECO:0007669"/>
    <property type="project" value="UniProtKB-EC"/>
</dbReference>
<dbReference type="Gene3D" id="3.20.20.70">
    <property type="entry name" value="Aldolase class I"/>
    <property type="match status" value="1"/>
</dbReference>
<keyword evidence="1" id="KW-0704">Schiff base</keyword>
<dbReference type="Proteomes" id="UP000033103">
    <property type="component" value="Chromosome"/>
</dbReference>
<dbReference type="EC" id="2.2.1.2" evidence="2"/>
<reference evidence="2 3" key="1">
    <citation type="journal article" date="2012" name="BMC Genomics">
        <title>Genomic sequence analysis and characterization of Sneathia amnii sp. nov.</title>
        <authorList>
            <consortium name="Vaginal Microbiome Consortium (additional members)"/>
            <person name="Harwich M.D.Jr."/>
            <person name="Serrano M.G."/>
            <person name="Fettweis J.M."/>
            <person name="Alves J.M."/>
            <person name="Reimers M.A."/>
            <person name="Buck G.A."/>
            <person name="Jefferson K.K."/>
        </authorList>
    </citation>
    <scope>NUCLEOTIDE SEQUENCE [LARGE SCALE GENOMIC DNA]</scope>
    <source>
        <strain evidence="2 3">SN35</strain>
    </source>
</reference>
<dbReference type="InterPro" id="IPR013785">
    <property type="entry name" value="Aldolase_TIM"/>
</dbReference>
<dbReference type="RefSeq" id="WP_046328236.1">
    <property type="nucleotide sequence ID" value="NZ_CAUPIC010000007.1"/>
</dbReference>
<dbReference type="GO" id="GO:0005975">
    <property type="term" value="P:carbohydrate metabolic process"/>
    <property type="evidence" value="ECO:0007669"/>
    <property type="project" value="InterPro"/>
</dbReference>
<dbReference type="SUPFAM" id="SSF51569">
    <property type="entry name" value="Aldolase"/>
    <property type="match status" value="1"/>
</dbReference>
<dbReference type="STRING" id="187101.VC03_00805"/>
<dbReference type="PANTHER" id="PTHR10683">
    <property type="entry name" value="TRANSALDOLASE"/>
    <property type="match status" value="1"/>
</dbReference>
<proteinExistence type="predicted"/>
<keyword evidence="2" id="KW-0808">Transferase</keyword>
<evidence type="ECO:0000313" key="2">
    <source>
        <dbReference type="EMBL" id="AKC95130.1"/>
    </source>
</evidence>
<dbReference type="AlphaFoldDB" id="A0A0E3ZBF6"/>
<evidence type="ECO:0000313" key="3">
    <source>
        <dbReference type="Proteomes" id="UP000033103"/>
    </source>
</evidence>
<organism evidence="2 3">
    <name type="scientific">Sneathia vaginalis</name>
    <dbReference type="NCBI Taxonomy" id="187101"/>
    <lineage>
        <taxon>Bacteria</taxon>
        <taxon>Fusobacteriati</taxon>
        <taxon>Fusobacteriota</taxon>
        <taxon>Fusobacteriia</taxon>
        <taxon>Fusobacteriales</taxon>
        <taxon>Leptotrichiaceae</taxon>
        <taxon>Sneathia</taxon>
    </lineage>
</organism>
<dbReference type="PATRIC" id="fig|1069640.6.peg.153"/>
<gene>
    <name evidence="2" type="ORF">VC03_00805</name>
</gene>
<name>A0A0E3ZBF6_9FUSO</name>
<evidence type="ECO:0000256" key="1">
    <source>
        <dbReference type="ARBA" id="ARBA00023270"/>
    </source>
</evidence>
<dbReference type="HOGENOM" id="CLU_079764_0_0_0"/>
<dbReference type="OrthoDB" id="9807051at2"/>
<dbReference type="PANTHER" id="PTHR10683:SF40">
    <property type="entry name" value="FRUCTOSE-6-PHOSPHATE ALDOLASE 1-RELATED"/>
    <property type="match status" value="1"/>
</dbReference>
<protein>
    <submittedName>
        <fullName evidence="2">Transaldolase</fullName>
        <ecNumber evidence="2">2.2.1.2</ecNumber>
    </submittedName>
</protein>
<keyword evidence="3" id="KW-1185">Reference proteome</keyword>